<comment type="caution">
    <text evidence="1">The sequence shown here is derived from an EMBL/GenBank/DDBJ whole genome shotgun (WGS) entry which is preliminary data.</text>
</comment>
<dbReference type="EMBL" id="APJW01000003">
    <property type="protein sequence ID" value="EQM62334.1"/>
    <property type="molecule type" value="Genomic_DNA"/>
</dbReference>
<proteinExistence type="predicted"/>
<gene>
    <name evidence="1" type="ORF">H359_0903</name>
</gene>
<dbReference type="Proteomes" id="UP000016064">
    <property type="component" value="Unassembled WGS sequence"/>
</dbReference>
<organism evidence="1 2">
    <name type="scientific">Chlamydia ibidis 10-1398/6</name>
    <dbReference type="NCBI Taxonomy" id="1046581"/>
    <lineage>
        <taxon>Bacteria</taxon>
        <taxon>Pseudomonadati</taxon>
        <taxon>Chlamydiota</taxon>
        <taxon>Chlamydiia</taxon>
        <taxon>Chlamydiales</taxon>
        <taxon>Chlamydiaceae</taxon>
        <taxon>Chlamydia/Chlamydophila group</taxon>
        <taxon>Chlamydia</taxon>
    </lineage>
</organism>
<name>A0ABP2XD15_9CHLA</name>
<evidence type="ECO:0000313" key="1">
    <source>
        <dbReference type="EMBL" id="EQM62334.1"/>
    </source>
</evidence>
<sequence>MYFFKKIGTPSFLDIFIIQQGIIKKIAKKFYRNALIDSFN</sequence>
<reference evidence="1 2" key="1">
    <citation type="submission" date="2013-07" db="EMBL/GenBank/DDBJ databases">
        <title>Isolation of a new Chlamydia species from the feral Sacred Ibis (Threskiornis aethiopicus): Chlamydia ibidis.</title>
        <authorList>
            <person name="Vorimore F."/>
            <person name="Hsia R.-C."/>
            <person name="Huot-Creasy H."/>
            <person name="Bastian S."/>
            <person name="Deruyter L."/>
            <person name="Passet A."/>
            <person name="Sachse K."/>
            <person name="Bavoil P."/>
            <person name="Myers G."/>
            <person name="Laroucau K."/>
        </authorList>
    </citation>
    <scope>NUCLEOTIDE SEQUENCE [LARGE SCALE GENOMIC DNA]</scope>
    <source>
        <strain evidence="1 2">10-1398/6</strain>
    </source>
</reference>
<keyword evidence="2" id="KW-1185">Reference proteome</keyword>
<accession>A0ABP2XD15</accession>
<protein>
    <submittedName>
        <fullName evidence="1">Uncharacterized protein</fullName>
    </submittedName>
</protein>
<evidence type="ECO:0000313" key="2">
    <source>
        <dbReference type="Proteomes" id="UP000016064"/>
    </source>
</evidence>